<feature type="region of interest" description="Disordered" evidence="1">
    <location>
        <begin position="1"/>
        <end position="22"/>
    </location>
</feature>
<proteinExistence type="predicted"/>
<dbReference type="Proteomes" id="UP000299102">
    <property type="component" value="Unassembled WGS sequence"/>
</dbReference>
<feature type="compositionally biased region" description="Acidic residues" evidence="1">
    <location>
        <begin position="10"/>
        <end position="21"/>
    </location>
</feature>
<protein>
    <submittedName>
        <fullName evidence="2">Uncharacterized protein</fullName>
    </submittedName>
</protein>
<sequence length="68" mass="7700">MEQQHKNNVEDDDNDDDDDDDHVTRYSCAIAKKDTMMNASMADCIEHPPNCHEALGTFPAISSHCFCR</sequence>
<dbReference type="AlphaFoldDB" id="A0A4C1TQ64"/>
<gene>
    <name evidence="2" type="ORF">EVAR_71601_1</name>
</gene>
<name>A0A4C1TQ64_EUMVA</name>
<comment type="caution">
    <text evidence="2">The sequence shown here is derived from an EMBL/GenBank/DDBJ whole genome shotgun (WGS) entry which is preliminary data.</text>
</comment>
<dbReference type="EMBL" id="BGZK01005949">
    <property type="protein sequence ID" value="GBP16107.1"/>
    <property type="molecule type" value="Genomic_DNA"/>
</dbReference>
<evidence type="ECO:0000313" key="3">
    <source>
        <dbReference type="Proteomes" id="UP000299102"/>
    </source>
</evidence>
<accession>A0A4C1TQ64</accession>
<organism evidence="2 3">
    <name type="scientific">Eumeta variegata</name>
    <name type="common">Bagworm moth</name>
    <name type="synonym">Eumeta japonica</name>
    <dbReference type="NCBI Taxonomy" id="151549"/>
    <lineage>
        <taxon>Eukaryota</taxon>
        <taxon>Metazoa</taxon>
        <taxon>Ecdysozoa</taxon>
        <taxon>Arthropoda</taxon>
        <taxon>Hexapoda</taxon>
        <taxon>Insecta</taxon>
        <taxon>Pterygota</taxon>
        <taxon>Neoptera</taxon>
        <taxon>Endopterygota</taxon>
        <taxon>Lepidoptera</taxon>
        <taxon>Glossata</taxon>
        <taxon>Ditrysia</taxon>
        <taxon>Tineoidea</taxon>
        <taxon>Psychidae</taxon>
        <taxon>Oiketicinae</taxon>
        <taxon>Eumeta</taxon>
    </lineage>
</organism>
<reference evidence="2 3" key="1">
    <citation type="journal article" date="2019" name="Commun. Biol.">
        <title>The bagworm genome reveals a unique fibroin gene that provides high tensile strength.</title>
        <authorList>
            <person name="Kono N."/>
            <person name="Nakamura H."/>
            <person name="Ohtoshi R."/>
            <person name="Tomita M."/>
            <person name="Numata K."/>
            <person name="Arakawa K."/>
        </authorList>
    </citation>
    <scope>NUCLEOTIDE SEQUENCE [LARGE SCALE GENOMIC DNA]</scope>
</reference>
<evidence type="ECO:0000313" key="2">
    <source>
        <dbReference type="EMBL" id="GBP16107.1"/>
    </source>
</evidence>
<evidence type="ECO:0000256" key="1">
    <source>
        <dbReference type="SAM" id="MobiDB-lite"/>
    </source>
</evidence>
<keyword evidence="3" id="KW-1185">Reference proteome</keyword>